<accession>A0ABT2MKC2</accession>
<evidence type="ECO:0000256" key="4">
    <source>
        <dbReference type="ARBA" id="ARBA00022842"/>
    </source>
</evidence>
<comment type="catalytic activity">
    <reaction evidence="1">
        <text>a myo-inositol phosphate + H2O = myo-inositol + phosphate</text>
        <dbReference type="Rhea" id="RHEA:24056"/>
        <dbReference type="ChEBI" id="CHEBI:15377"/>
        <dbReference type="ChEBI" id="CHEBI:17268"/>
        <dbReference type="ChEBI" id="CHEBI:43474"/>
        <dbReference type="ChEBI" id="CHEBI:84139"/>
        <dbReference type="EC" id="3.1.3.25"/>
    </reaction>
</comment>
<dbReference type="Pfam" id="PF00459">
    <property type="entry name" value="Inositol_P"/>
    <property type="match status" value="1"/>
</dbReference>
<proteinExistence type="predicted"/>
<evidence type="ECO:0000313" key="5">
    <source>
        <dbReference type="EMBL" id="MCT7965199.1"/>
    </source>
</evidence>
<dbReference type="InterPro" id="IPR000760">
    <property type="entry name" value="Inositol_monophosphatase-like"/>
</dbReference>
<dbReference type="SUPFAM" id="SSF56655">
    <property type="entry name" value="Carbohydrate phosphatase"/>
    <property type="match status" value="1"/>
</dbReference>
<dbReference type="PROSITE" id="PS00630">
    <property type="entry name" value="IMP_2"/>
    <property type="match status" value="1"/>
</dbReference>
<sequence>MSKSKQLGTPMTDNRLEKLEEIGAIARMIGWGSADILTYYHTDAAGKLKVREKTEGPVTNADVAANEYILQKLRIAFGSLEFGYLSEESYQSHTNGDRRDHQWVWIIDPIDGTRAYIQQNPNYAVHIALVYQGQPVVAVVAVPSAQKLYYAQRGGGAFVETRSGDRTPVRVSSRDRLKDLCLLTRRTRKGEKLDELLQRLPCQTQQYMGSIGCKIAAIVEQQVDGFISLSGRGAPKDWDFAAPELILTEAGGQLTFVDGTPLRYNQKDINQWGCAIASNAHCHEALCHEVEKILDTL</sequence>
<evidence type="ECO:0000256" key="1">
    <source>
        <dbReference type="ARBA" id="ARBA00001033"/>
    </source>
</evidence>
<gene>
    <name evidence="5" type="ORF">NG799_02495</name>
</gene>
<evidence type="ECO:0000256" key="3">
    <source>
        <dbReference type="ARBA" id="ARBA00022723"/>
    </source>
</evidence>
<keyword evidence="4" id="KW-0460">Magnesium</keyword>
<dbReference type="RefSeq" id="WP_368004905.1">
    <property type="nucleotide sequence ID" value="NZ_JAMXFF010000002.1"/>
</dbReference>
<dbReference type="EC" id="3.1.3.25" evidence="2"/>
<dbReference type="EMBL" id="JAMXFF010000002">
    <property type="protein sequence ID" value="MCT7965199.1"/>
    <property type="molecule type" value="Genomic_DNA"/>
</dbReference>
<keyword evidence="6" id="KW-1185">Reference proteome</keyword>
<protein>
    <recommendedName>
        <fullName evidence="2">inositol-phosphate phosphatase</fullName>
        <ecNumber evidence="2">3.1.3.25</ecNumber>
    </recommendedName>
</protein>
<dbReference type="Gene3D" id="3.40.190.80">
    <property type="match status" value="1"/>
</dbReference>
<dbReference type="PRINTS" id="PR00377">
    <property type="entry name" value="IMPHPHTASES"/>
</dbReference>
<evidence type="ECO:0000313" key="6">
    <source>
        <dbReference type="Proteomes" id="UP001525890"/>
    </source>
</evidence>
<dbReference type="CDD" id="cd01638">
    <property type="entry name" value="CysQ"/>
    <property type="match status" value="1"/>
</dbReference>
<name>A0ABT2MKC2_9CYAN</name>
<dbReference type="PANTHER" id="PTHR20854">
    <property type="entry name" value="INOSITOL MONOPHOSPHATASE"/>
    <property type="match status" value="1"/>
</dbReference>
<reference evidence="5 6" key="1">
    <citation type="journal article" date="2022" name="Front. Microbiol.">
        <title>High genomic differentiation and limited gene flow indicate recent cryptic speciation within the genus Laspinema (cyanobacteria).</title>
        <authorList>
            <person name="Stanojkovic A."/>
            <person name="Skoupy S."/>
            <person name="Skaloud P."/>
            <person name="Dvorak P."/>
        </authorList>
    </citation>
    <scope>NUCLEOTIDE SEQUENCE [LARGE SCALE GENOMIC DNA]</scope>
    <source>
        <strain evidence="5 6">D2a</strain>
    </source>
</reference>
<comment type="caution">
    <text evidence="5">The sequence shown here is derived from an EMBL/GenBank/DDBJ whole genome shotgun (WGS) entry which is preliminary data.</text>
</comment>
<evidence type="ECO:0000256" key="2">
    <source>
        <dbReference type="ARBA" id="ARBA00013106"/>
    </source>
</evidence>
<dbReference type="InterPro" id="IPR020550">
    <property type="entry name" value="Inositol_monophosphatase_CS"/>
</dbReference>
<dbReference type="Proteomes" id="UP001525890">
    <property type="component" value="Unassembled WGS sequence"/>
</dbReference>
<dbReference type="Gene3D" id="3.30.540.10">
    <property type="entry name" value="Fructose-1,6-Bisphosphatase, subunit A, domain 1"/>
    <property type="match status" value="1"/>
</dbReference>
<keyword evidence="3" id="KW-0479">Metal-binding</keyword>
<dbReference type="PANTHER" id="PTHR20854:SF4">
    <property type="entry name" value="INOSITOL-1-MONOPHOSPHATASE-RELATED"/>
    <property type="match status" value="1"/>
</dbReference>
<organism evidence="5 6">
    <name type="scientific">Laspinema palackyanum D2a</name>
    <dbReference type="NCBI Taxonomy" id="2953684"/>
    <lineage>
        <taxon>Bacteria</taxon>
        <taxon>Bacillati</taxon>
        <taxon>Cyanobacteriota</taxon>
        <taxon>Cyanophyceae</taxon>
        <taxon>Oscillatoriophycideae</taxon>
        <taxon>Oscillatoriales</taxon>
        <taxon>Laspinemataceae</taxon>
        <taxon>Laspinema</taxon>
        <taxon>Laspinema palackyanum</taxon>
    </lineage>
</organism>